<dbReference type="GeneID" id="96005939"/>
<keyword evidence="6 8" id="KW-0663">Pyridoxal phosphate</keyword>
<dbReference type="PANTHER" id="PTHR21152">
    <property type="entry name" value="AMINOTRANSFERASE CLASS V"/>
    <property type="match status" value="1"/>
</dbReference>
<dbReference type="Gene3D" id="3.40.640.10">
    <property type="entry name" value="Type I PLP-dependent aspartate aminotransferase-like (Major domain)"/>
    <property type="match status" value="1"/>
</dbReference>
<dbReference type="InterPro" id="IPR015424">
    <property type="entry name" value="PyrdxlP-dep_Trfase"/>
</dbReference>
<accession>A0AB34KU26</accession>
<keyword evidence="13" id="KW-1185">Reference proteome</keyword>
<dbReference type="PROSITE" id="PS00595">
    <property type="entry name" value="AA_TRANSFER_CLASS_5"/>
    <property type="match status" value="1"/>
</dbReference>
<dbReference type="EC" id="2.6.1.44" evidence="3"/>
<dbReference type="GO" id="GO:0019265">
    <property type="term" value="P:glycine biosynthetic process, by transamination of glyoxylate"/>
    <property type="evidence" value="ECO:0007669"/>
    <property type="project" value="TreeGrafter"/>
</dbReference>
<dbReference type="Pfam" id="PF00266">
    <property type="entry name" value="Aminotran_5"/>
    <property type="match status" value="1"/>
</dbReference>
<organism evidence="12 13">
    <name type="scientific">Cladosporium halotolerans</name>
    <dbReference type="NCBI Taxonomy" id="1052096"/>
    <lineage>
        <taxon>Eukaryota</taxon>
        <taxon>Fungi</taxon>
        <taxon>Dikarya</taxon>
        <taxon>Ascomycota</taxon>
        <taxon>Pezizomycotina</taxon>
        <taxon>Dothideomycetes</taxon>
        <taxon>Dothideomycetidae</taxon>
        <taxon>Cladosporiales</taxon>
        <taxon>Cladosporiaceae</taxon>
        <taxon>Cladosporium</taxon>
    </lineage>
</organism>
<gene>
    <name evidence="12" type="ORF">WHR41_04495</name>
</gene>
<evidence type="ECO:0000256" key="10">
    <source>
        <dbReference type="RuleBase" id="RU004504"/>
    </source>
</evidence>
<feature type="modified residue" description="N6-(pyridoxal phosphate)lysine" evidence="8">
    <location>
        <position position="198"/>
    </location>
</feature>
<dbReference type="Gene3D" id="3.90.1150.10">
    <property type="entry name" value="Aspartate Aminotransferase, domain 1"/>
    <property type="match status" value="1"/>
</dbReference>
<evidence type="ECO:0000256" key="9">
    <source>
        <dbReference type="RuleBase" id="RU004075"/>
    </source>
</evidence>
<sequence length="383" mass="42225">MSSQPPHPTVLIPGPIEYDDEVLKAMSHYSEPHTAVPFVKVFGETLTMLRQLFQTTNPNSQPFVINGSGTLGWDQVAANLAERGDDVLVLHTGYFADSFADCFETYGVKATQLKAPIGDRPQLDEVEKALKEKEYKILTVTHTDTSTGVLSEIKALSELVHRVSPNTLVVVDGVCSVACEEIRFDDWGIDVVLTATQKAIGVPAGLSILMASERAIERFRARSTPPPSYYGSWKNWLPVMQNYEAKKPSYFATPSPQLIHALHTSLTQILSRPLEERFRLHKEASQKVKKAVAELGLKQLPTKPENEANGMTAIYLPEGLTPPEILPKLIAKGIIFAGGLHKEIATKYIRFGHMGVSVTDPKRDDLDKAIKALKEGLAEVSQK</sequence>
<dbReference type="PIRSF" id="PIRSF000524">
    <property type="entry name" value="SPT"/>
    <property type="match status" value="1"/>
</dbReference>
<feature type="domain" description="Aminotransferase class V" evidence="11">
    <location>
        <begin position="28"/>
        <end position="341"/>
    </location>
</feature>
<dbReference type="Proteomes" id="UP000803884">
    <property type="component" value="Unassembled WGS sequence"/>
</dbReference>
<evidence type="ECO:0000259" key="11">
    <source>
        <dbReference type="Pfam" id="PF00266"/>
    </source>
</evidence>
<dbReference type="InterPro" id="IPR015422">
    <property type="entry name" value="PyrdxlP-dep_Trfase_small"/>
</dbReference>
<evidence type="ECO:0000256" key="3">
    <source>
        <dbReference type="ARBA" id="ARBA00013049"/>
    </source>
</evidence>
<feature type="binding site" evidence="7">
    <location>
        <position position="350"/>
    </location>
    <ligand>
        <name>substrate</name>
    </ligand>
</feature>
<dbReference type="FunFam" id="3.40.640.10:FF:000027">
    <property type="entry name" value="Serine--pyruvate aminotransferase, mitochondrial"/>
    <property type="match status" value="1"/>
</dbReference>
<comment type="similarity">
    <text evidence="2 9">Belongs to the class-V pyridoxal-phosphate-dependent aminotransferase family.</text>
</comment>
<dbReference type="InterPro" id="IPR015421">
    <property type="entry name" value="PyrdxlP-dep_Trfase_major"/>
</dbReference>
<dbReference type="EMBL" id="JAAQHG020000013">
    <property type="protein sequence ID" value="KAL1586833.1"/>
    <property type="molecule type" value="Genomic_DNA"/>
</dbReference>
<dbReference type="PANTHER" id="PTHR21152:SF24">
    <property type="entry name" value="ALANINE--GLYOXYLATE AMINOTRANSFERASE 1"/>
    <property type="match status" value="1"/>
</dbReference>
<evidence type="ECO:0000256" key="2">
    <source>
        <dbReference type="ARBA" id="ARBA00009236"/>
    </source>
</evidence>
<dbReference type="RefSeq" id="XP_069229938.1">
    <property type="nucleotide sequence ID" value="XM_069373101.1"/>
</dbReference>
<dbReference type="InterPro" id="IPR020578">
    <property type="entry name" value="Aminotrans_V_PyrdxlP_BS"/>
</dbReference>
<evidence type="ECO:0000313" key="13">
    <source>
        <dbReference type="Proteomes" id="UP000803884"/>
    </source>
</evidence>
<evidence type="ECO:0000256" key="6">
    <source>
        <dbReference type="ARBA" id="ARBA00022898"/>
    </source>
</evidence>
<dbReference type="FunFam" id="3.90.1150.10:FF:000049">
    <property type="entry name" value="Alanine-glyoxylate aminotransferase 1"/>
    <property type="match status" value="1"/>
</dbReference>
<dbReference type="AlphaFoldDB" id="A0AB34KU26"/>
<keyword evidence="5" id="KW-0808">Transferase</keyword>
<dbReference type="GO" id="GO:0004760">
    <property type="term" value="F:L-serine-pyruvate transaminase activity"/>
    <property type="evidence" value="ECO:0007669"/>
    <property type="project" value="TreeGrafter"/>
</dbReference>
<dbReference type="InterPro" id="IPR000192">
    <property type="entry name" value="Aminotrans_V_dom"/>
</dbReference>
<comment type="caution">
    <text evidence="12">The sequence shown here is derived from an EMBL/GenBank/DDBJ whole genome shotgun (WGS) entry which is preliminary data.</text>
</comment>
<proteinExistence type="inferred from homology"/>
<evidence type="ECO:0000256" key="5">
    <source>
        <dbReference type="ARBA" id="ARBA00022679"/>
    </source>
</evidence>
<evidence type="ECO:0000256" key="7">
    <source>
        <dbReference type="PIRSR" id="PIRSR000524-1"/>
    </source>
</evidence>
<dbReference type="GO" id="GO:0008453">
    <property type="term" value="F:alanine-glyoxylate transaminase activity"/>
    <property type="evidence" value="ECO:0007669"/>
    <property type="project" value="UniProtKB-EC"/>
</dbReference>
<evidence type="ECO:0000256" key="1">
    <source>
        <dbReference type="ARBA" id="ARBA00001933"/>
    </source>
</evidence>
<dbReference type="GO" id="GO:0005777">
    <property type="term" value="C:peroxisome"/>
    <property type="evidence" value="ECO:0007669"/>
    <property type="project" value="TreeGrafter"/>
</dbReference>
<evidence type="ECO:0000256" key="8">
    <source>
        <dbReference type="PIRSR" id="PIRSR000524-50"/>
    </source>
</evidence>
<comment type="cofactor">
    <cofactor evidence="1 8 10">
        <name>pyridoxal 5'-phosphate</name>
        <dbReference type="ChEBI" id="CHEBI:597326"/>
    </cofactor>
</comment>
<dbReference type="InterPro" id="IPR024169">
    <property type="entry name" value="SP_NH2Trfase/AEP_transaminase"/>
</dbReference>
<evidence type="ECO:0000256" key="4">
    <source>
        <dbReference type="ARBA" id="ARBA00022576"/>
    </source>
</evidence>
<reference evidence="12 13" key="1">
    <citation type="journal article" date="2020" name="Microbiol. Resour. Announc.">
        <title>Draft Genome Sequence of a Cladosporium Species Isolated from the Mesophotic Ascidian Didemnum maculosum.</title>
        <authorList>
            <person name="Gioti A."/>
            <person name="Siaperas R."/>
            <person name="Nikolaivits E."/>
            <person name="Le Goff G."/>
            <person name="Ouazzani J."/>
            <person name="Kotoulas G."/>
            <person name="Topakas E."/>
        </authorList>
    </citation>
    <scope>NUCLEOTIDE SEQUENCE [LARGE SCALE GENOMIC DNA]</scope>
    <source>
        <strain evidence="12 13">TM138-S3</strain>
    </source>
</reference>
<evidence type="ECO:0000313" key="12">
    <source>
        <dbReference type="EMBL" id="KAL1586833.1"/>
    </source>
</evidence>
<keyword evidence="4" id="KW-0032">Aminotransferase</keyword>
<name>A0AB34KU26_9PEZI</name>
<protein>
    <recommendedName>
        <fullName evidence="3">alanine--glyoxylate transaminase</fullName>
        <ecNumber evidence="3">2.6.1.44</ecNumber>
    </recommendedName>
</protein>
<dbReference type="SUPFAM" id="SSF53383">
    <property type="entry name" value="PLP-dependent transferases"/>
    <property type="match status" value="1"/>
</dbReference>